<feature type="region of interest" description="Disordered" evidence="1">
    <location>
        <begin position="83"/>
        <end position="113"/>
    </location>
</feature>
<dbReference type="InterPro" id="IPR036365">
    <property type="entry name" value="PGBD-like_sf"/>
</dbReference>
<dbReference type="Proteomes" id="UP000254925">
    <property type="component" value="Unassembled WGS sequence"/>
</dbReference>
<evidence type="ECO:0000256" key="1">
    <source>
        <dbReference type="SAM" id="MobiDB-lite"/>
    </source>
</evidence>
<comment type="caution">
    <text evidence="3">The sequence shown here is derived from an EMBL/GenBank/DDBJ whole genome shotgun (WGS) entry which is preliminary data.</text>
</comment>
<dbReference type="SUPFAM" id="SSF47090">
    <property type="entry name" value="PGBD-like"/>
    <property type="match status" value="1"/>
</dbReference>
<dbReference type="Pfam" id="PF01471">
    <property type="entry name" value="PG_binding_1"/>
    <property type="match status" value="1"/>
</dbReference>
<protein>
    <submittedName>
        <fullName evidence="3">Putative peptidoglycan binding protein</fullName>
    </submittedName>
</protein>
<evidence type="ECO:0000313" key="3">
    <source>
        <dbReference type="EMBL" id="RDI58676.1"/>
    </source>
</evidence>
<dbReference type="InterPro" id="IPR036366">
    <property type="entry name" value="PGBDSf"/>
</dbReference>
<feature type="region of interest" description="Disordered" evidence="1">
    <location>
        <begin position="153"/>
        <end position="177"/>
    </location>
</feature>
<dbReference type="InterPro" id="IPR002477">
    <property type="entry name" value="Peptidoglycan-bd-like"/>
</dbReference>
<name>A0A370HJB7_9HYPH</name>
<reference evidence="3 4" key="1">
    <citation type="submission" date="2018-07" db="EMBL/GenBank/DDBJ databases">
        <title>Genomic Encyclopedia of Type Strains, Phase IV (KMG-IV): sequencing the most valuable type-strain genomes for metagenomic binning, comparative biology and taxonomic classification.</title>
        <authorList>
            <person name="Goeker M."/>
        </authorList>
    </citation>
    <scope>NUCLEOTIDE SEQUENCE [LARGE SCALE GENOMIC DNA]</scope>
    <source>
        <strain evidence="3 4">DSM 14364</strain>
    </source>
</reference>
<gene>
    <name evidence="3" type="ORF">DES45_105199</name>
</gene>
<organism evidence="3 4">
    <name type="scientific">Microvirga subterranea</name>
    <dbReference type="NCBI Taxonomy" id="186651"/>
    <lineage>
        <taxon>Bacteria</taxon>
        <taxon>Pseudomonadati</taxon>
        <taxon>Pseudomonadota</taxon>
        <taxon>Alphaproteobacteria</taxon>
        <taxon>Hyphomicrobiales</taxon>
        <taxon>Methylobacteriaceae</taxon>
        <taxon>Microvirga</taxon>
    </lineage>
</organism>
<dbReference type="AlphaFoldDB" id="A0A370HJB7"/>
<feature type="compositionally biased region" description="Pro residues" evidence="1">
    <location>
        <begin position="97"/>
        <end position="106"/>
    </location>
</feature>
<accession>A0A370HJB7</accession>
<proteinExistence type="predicted"/>
<feature type="domain" description="Peptidoglycan binding-like" evidence="2">
    <location>
        <begin position="209"/>
        <end position="263"/>
    </location>
</feature>
<evidence type="ECO:0000313" key="4">
    <source>
        <dbReference type="Proteomes" id="UP000254925"/>
    </source>
</evidence>
<evidence type="ECO:0000259" key="2">
    <source>
        <dbReference type="Pfam" id="PF01471"/>
    </source>
</evidence>
<keyword evidence="4" id="KW-1185">Reference proteome</keyword>
<dbReference type="EMBL" id="QQBB01000005">
    <property type="protein sequence ID" value="RDI58676.1"/>
    <property type="molecule type" value="Genomic_DNA"/>
</dbReference>
<sequence>MTSLREALAARPDDDFTISAPVRRRSAVKKKPKAPSLGMRVLSLALQHPRRIAGTLVLAGCGGYIAWNALALQTVHHPAPLFSPHGSSNAAPQIAQPMPPTRPAAPVPAAEATSPFAAQPIAQAPAPAAAPAAAPPKLPSRSAIAELIRNGEPGAITQPTSRTASAPAAPAPAPVAARAPTVRDPIGEMIRMGGPVPVPPANVGRSDSGDVVLAGQRALAKLGYGIKADGIMGSGTRQAIERFEQDHKLPVTGEFNARTLRELAAASGIAVP</sequence>
<feature type="compositionally biased region" description="Low complexity" evidence="1">
    <location>
        <begin position="159"/>
        <end position="177"/>
    </location>
</feature>
<dbReference type="Gene3D" id="1.10.101.10">
    <property type="entry name" value="PGBD-like superfamily/PGBD"/>
    <property type="match status" value="1"/>
</dbReference>